<keyword evidence="1" id="KW-1133">Transmembrane helix</keyword>
<evidence type="ECO:0000256" key="1">
    <source>
        <dbReference type="SAM" id="Phobius"/>
    </source>
</evidence>
<reference evidence="2 3" key="1">
    <citation type="submission" date="2012-11" db="EMBL/GenBank/DDBJ databases">
        <title>Genomic anatomy of Escherichia coli O157:H7 outbreaks.</title>
        <authorList>
            <person name="Tracy H.T."/>
            <person name="Eppinger M."/>
            <person name="Daugherty S."/>
            <person name="Agrawal S."/>
            <person name="Galens K."/>
            <person name="Tallon L."/>
            <person name="Shefchek K."/>
            <person name="Parankush S."/>
            <person name="Cebula T.A."/>
            <person name="Feng P."/>
            <person name="Soderlund R."/>
            <person name="Mammel M.K."/>
            <person name="DebRoy C."/>
            <person name="Dudley E.G."/>
            <person name="Tarr P.I."/>
            <person name="Fraser-Liggett C."/>
            <person name="Ravel J."/>
        </authorList>
    </citation>
    <scope>NUCLEOTIDE SEQUENCE [LARGE SCALE GENOMIC DNA]</scope>
    <source>
        <strain evidence="2 3">3.4880</strain>
    </source>
</reference>
<feature type="transmembrane region" description="Helical" evidence="1">
    <location>
        <begin position="7"/>
        <end position="27"/>
    </location>
</feature>
<feature type="non-terminal residue" evidence="2">
    <location>
        <position position="40"/>
    </location>
</feature>
<comment type="caution">
    <text evidence="2">The sequence shown here is derived from an EMBL/GenBank/DDBJ whole genome shotgun (WGS) entry which is preliminary data.</text>
</comment>
<name>A0AAV3HX40_ECOLX</name>
<sequence>MATLFSIEFLLIFWMFFIVYWLLAPWFKLQNVMLLLAGYF</sequence>
<dbReference type="AlphaFoldDB" id="A0AAV3HX40"/>
<evidence type="ECO:0000313" key="3">
    <source>
        <dbReference type="Proteomes" id="UP000011584"/>
    </source>
</evidence>
<dbReference type="Proteomes" id="UP000011584">
    <property type="component" value="Unassembled WGS sequence"/>
</dbReference>
<dbReference type="EMBL" id="AOET01000164">
    <property type="protein sequence ID" value="ELW25657.1"/>
    <property type="molecule type" value="Genomic_DNA"/>
</dbReference>
<proteinExistence type="predicted"/>
<keyword evidence="1" id="KW-0812">Transmembrane</keyword>
<keyword evidence="1" id="KW-0472">Membrane</keyword>
<protein>
    <submittedName>
        <fullName evidence="2">Alginate O-acetyltransferase AlgI domain protein</fullName>
    </submittedName>
</protein>
<accession>A0AAV3HX40</accession>
<evidence type="ECO:0000313" key="2">
    <source>
        <dbReference type="EMBL" id="ELW25657.1"/>
    </source>
</evidence>
<gene>
    <name evidence="2" type="ORF">EC34880_5566</name>
</gene>
<organism evidence="2 3">
    <name type="scientific">Escherichia coli 3.4880</name>
    <dbReference type="NCBI Taxonomy" id="1051347"/>
    <lineage>
        <taxon>Bacteria</taxon>
        <taxon>Pseudomonadati</taxon>
        <taxon>Pseudomonadota</taxon>
        <taxon>Gammaproteobacteria</taxon>
        <taxon>Enterobacterales</taxon>
        <taxon>Enterobacteriaceae</taxon>
        <taxon>Escherichia</taxon>
    </lineage>
</organism>